<comment type="similarity">
    <text evidence="4">Belongs to the protein kinase superfamily.</text>
</comment>
<dbReference type="AlphaFoldDB" id="A0AAV2T4Q9"/>
<dbReference type="PROSITE" id="PS00107">
    <property type="entry name" value="PROTEIN_KINASE_ATP"/>
    <property type="match status" value="1"/>
</dbReference>
<accession>A0AAV2T4Q9</accession>
<organism evidence="6 7">
    <name type="scientific">Calicophoron daubneyi</name>
    <name type="common">Rumen fluke</name>
    <name type="synonym">Paramphistomum daubneyi</name>
    <dbReference type="NCBI Taxonomy" id="300641"/>
    <lineage>
        <taxon>Eukaryota</taxon>
        <taxon>Metazoa</taxon>
        <taxon>Spiralia</taxon>
        <taxon>Lophotrochozoa</taxon>
        <taxon>Platyhelminthes</taxon>
        <taxon>Trematoda</taxon>
        <taxon>Digenea</taxon>
        <taxon>Plagiorchiida</taxon>
        <taxon>Pronocephalata</taxon>
        <taxon>Paramphistomoidea</taxon>
        <taxon>Paramphistomidae</taxon>
        <taxon>Calicophoron</taxon>
    </lineage>
</organism>
<feature type="binding site" evidence="3">
    <location>
        <position position="35"/>
    </location>
    <ligand>
        <name>ATP</name>
        <dbReference type="ChEBI" id="CHEBI:30616"/>
    </ligand>
</feature>
<dbReference type="SUPFAM" id="SSF56112">
    <property type="entry name" value="Protein kinase-like (PK-like)"/>
    <property type="match status" value="1"/>
</dbReference>
<reference evidence="6" key="1">
    <citation type="submission" date="2024-06" db="EMBL/GenBank/DDBJ databases">
        <authorList>
            <person name="Liu X."/>
            <person name="Lenzi L."/>
            <person name="Haldenby T S."/>
            <person name="Uol C."/>
        </authorList>
    </citation>
    <scope>NUCLEOTIDE SEQUENCE</scope>
</reference>
<dbReference type="SMART" id="SM00220">
    <property type="entry name" value="S_TKc"/>
    <property type="match status" value="1"/>
</dbReference>
<gene>
    <name evidence="6" type="ORF">CDAUBV1_LOCUS5272</name>
</gene>
<keyword evidence="4" id="KW-0808">Transferase</keyword>
<dbReference type="Gene3D" id="3.30.200.20">
    <property type="entry name" value="Phosphorylase Kinase, domain 1"/>
    <property type="match status" value="1"/>
</dbReference>
<keyword evidence="4" id="KW-0418">Kinase</keyword>
<dbReference type="EMBL" id="CAXLJL010000123">
    <property type="protein sequence ID" value="CAL5132447.1"/>
    <property type="molecule type" value="Genomic_DNA"/>
</dbReference>
<dbReference type="InterPro" id="IPR000719">
    <property type="entry name" value="Prot_kinase_dom"/>
</dbReference>
<evidence type="ECO:0000256" key="3">
    <source>
        <dbReference type="PROSITE-ProRule" id="PRU10141"/>
    </source>
</evidence>
<proteinExistence type="inferred from homology"/>
<dbReference type="GO" id="GO:0005524">
    <property type="term" value="F:ATP binding"/>
    <property type="evidence" value="ECO:0007669"/>
    <property type="project" value="UniProtKB-UniRule"/>
</dbReference>
<evidence type="ECO:0000256" key="4">
    <source>
        <dbReference type="RuleBase" id="RU000304"/>
    </source>
</evidence>
<evidence type="ECO:0000256" key="2">
    <source>
        <dbReference type="ARBA" id="ARBA00022840"/>
    </source>
</evidence>
<dbReference type="InterPro" id="IPR011009">
    <property type="entry name" value="Kinase-like_dom_sf"/>
</dbReference>
<comment type="caution">
    <text evidence="6">The sequence shown here is derived from an EMBL/GenBank/DDBJ whole genome shotgun (WGS) entry which is preliminary data.</text>
</comment>
<feature type="domain" description="Protein kinase" evidence="5">
    <location>
        <begin position="6"/>
        <end position="264"/>
    </location>
</feature>
<protein>
    <recommendedName>
        <fullName evidence="5">Protein kinase domain-containing protein</fullName>
    </recommendedName>
</protein>
<dbReference type="InterPro" id="IPR008271">
    <property type="entry name" value="Ser/Thr_kinase_AS"/>
</dbReference>
<name>A0AAV2T4Q9_CALDB</name>
<evidence type="ECO:0000313" key="6">
    <source>
        <dbReference type="EMBL" id="CAL5132447.1"/>
    </source>
</evidence>
<keyword evidence="1 3" id="KW-0547">Nucleotide-binding</keyword>
<evidence type="ECO:0000256" key="1">
    <source>
        <dbReference type="ARBA" id="ARBA00022741"/>
    </source>
</evidence>
<dbReference type="PANTHER" id="PTHR24347">
    <property type="entry name" value="SERINE/THREONINE-PROTEIN KINASE"/>
    <property type="match status" value="1"/>
</dbReference>
<dbReference type="Pfam" id="PF00069">
    <property type="entry name" value="Pkinase"/>
    <property type="match status" value="1"/>
</dbReference>
<dbReference type="PROSITE" id="PS00108">
    <property type="entry name" value="PROTEIN_KINASE_ST"/>
    <property type="match status" value="1"/>
</dbReference>
<dbReference type="Gene3D" id="1.10.510.10">
    <property type="entry name" value="Transferase(Phosphotransferase) domain 1"/>
    <property type="match status" value="1"/>
</dbReference>
<dbReference type="InterPro" id="IPR017441">
    <property type="entry name" value="Protein_kinase_ATP_BS"/>
</dbReference>
<dbReference type="PROSITE" id="PS50011">
    <property type="entry name" value="PROTEIN_KINASE_DOM"/>
    <property type="match status" value="1"/>
</dbReference>
<keyword evidence="2 3" id="KW-0067">ATP-binding</keyword>
<dbReference type="GO" id="GO:0004674">
    <property type="term" value="F:protein serine/threonine kinase activity"/>
    <property type="evidence" value="ECO:0007669"/>
    <property type="project" value="UniProtKB-KW"/>
</dbReference>
<dbReference type="FunFam" id="1.10.510.10:FF:000571">
    <property type="entry name" value="Maternal embryonic leucine zipper kinase"/>
    <property type="match status" value="1"/>
</dbReference>
<evidence type="ECO:0000259" key="5">
    <source>
        <dbReference type="PROSITE" id="PS50011"/>
    </source>
</evidence>
<sequence length="326" mass="37191">MYSDTYLDGQVIGRGVSGTVKLCVHRATGVKYAVKQVRFDHMTSAGLRQLEREISICKKLNHPNIVHFYDFFREERICYLVFELISGGELFDYLVNTTVYSETTASKHMYHVLDAVSYLHTLNIIHRDLKPENLLLSGRSPQSEIKLIDFGSALQIKRDLPARFGVAGSYPYMAPEVARNEAYGKPVDVWSCGVVLYILLSGFAPFWNDDREKLIQQVRNGVVAYPPNIWDSVSPNARSLVERMLVVNPFRRITAADALKDPWISLREVHVPTTHRPQTQYNLQLFNARRKLKTVMLVAQAAMNFADLDDIFELNDLKYAIAECSK</sequence>
<dbReference type="Proteomes" id="UP001497525">
    <property type="component" value="Unassembled WGS sequence"/>
</dbReference>
<keyword evidence="4" id="KW-0723">Serine/threonine-protein kinase</keyword>
<evidence type="ECO:0000313" key="7">
    <source>
        <dbReference type="Proteomes" id="UP001497525"/>
    </source>
</evidence>